<evidence type="ECO:0000256" key="1">
    <source>
        <dbReference type="SAM" id="MobiDB-lite"/>
    </source>
</evidence>
<dbReference type="InterPro" id="IPR036725">
    <property type="entry name" value="ColE3_ribonuclease_sf"/>
</dbReference>
<evidence type="ECO:0000259" key="2">
    <source>
        <dbReference type="SMART" id="SM00306"/>
    </source>
</evidence>
<protein>
    <recommendedName>
        <fullName evidence="2">Hint domain-containing protein</fullName>
    </recommendedName>
</protein>
<proteinExistence type="predicted"/>
<dbReference type="InterPro" id="IPR036844">
    <property type="entry name" value="Hint_dom_sf"/>
</dbReference>
<dbReference type="Pfam" id="PF12256">
    <property type="entry name" value="TcdB_toxin_midN"/>
    <property type="match status" value="1"/>
</dbReference>
<dbReference type="Pfam" id="PF05593">
    <property type="entry name" value="RHS_repeat"/>
    <property type="match status" value="2"/>
</dbReference>
<gene>
    <name evidence="3" type="ORF">GOZ88_14570</name>
</gene>
<organism evidence="3 4">
    <name type="scientific">Agrobacterium vitis</name>
    <name type="common">Rhizobium vitis</name>
    <dbReference type="NCBI Taxonomy" id="373"/>
    <lineage>
        <taxon>Bacteria</taxon>
        <taxon>Pseudomonadati</taxon>
        <taxon>Pseudomonadota</taxon>
        <taxon>Alphaproteobacteria</taxon>
        <taxon>Hyphomicrobiales</taxon>
        <taxon>Rhizobiaceae</taxon>
        <taxon>Rhizobium/Agrobacterium group</taxon>
        <taxon>Agrobacterium</taxon>
    </lineage>
</organism>
<dbReference type="InterPro" id="IPR050708">
    <property type="entry name" value="T6SS_VgrG/RHS"/>
</dbReference>
<evidence type="ECO:0000313" key="4">
    <source>
        <dbReference type="Proteomes" id="UP000440716"/>
    </source>
</evidence>
<dbReference type="EMBL" id="WPHU01000005">
    <property type="protein sequence ID" value="MVA57323.1"/>
    <property type="molecule type" value="Genomic_DNA"/>
</dbReference>
<dbReference type="Gene3D" id="2.170.16.10">
    <property type="entry name" value="Hedgehog/Intein (Hint) domain"/>
    <property type="match status" value="1"/>
</dbReference>
<feature type="compositionally biased region" description="Basic and acidic residues" evidence="1">
    <location>
        <begin position="1778"/>
        <end position="1788"/>
    </location>
</feature>
<dbReference type="InterPro" id="IPR009105">
    <property type="entry name" value="Colicin_E3_ribonuclease"/>
</dbReference>
<dbReference type="PANTHER" id="PTHR32305">
    <property type="match status" value="1"/>
</dbReference>
<dbReference type="GO" id="GO:0003723">
    <property type="term" value="F:RNA binding"/>
    <property type="evidence" value="ECO:0007669"/>
    <property type="project" value="InterPro"/>
</dbReference>
<comment type="caution">
    <text evidence="3">The sequence shown here is derived from an EMBL/GenBank/DDBJ whole genome shotgun (WGS) entry which is preliminary data.</text>
</comment>
<name>A0A7K1RH43_AGRVI</name>
<dbReference type="InterPro" id="IPR022385">
    <property type="entry name" value="Rhs_assc_core"/>
</dbReference>
<dbReference type="Gene3D" id="2.180.10.10">
    <property type="entry name" value="RHS repeat-associated core"/>
    <property type="match status" value="2"/>
</dbReference>
<dbReference type="SUPFAM" id="SSF51294">
    <property type="entry name" value="Hedgehog/intein (Hint) domain"/>
    <property type="match status" value="1"/>
</dbReference>
<dbReference type="CDD" id="cd20745">
    <property type="entry name" value="FIX_RhsA_AHH_HNH-like"/>
    <property type="match status" value="1"/>
</dbReference>
<dbReference type="GO" id="GO:0043022">
    <property type="term" value="F:ribosome binding"/>
    <property type="evidence" value="ECO:0007669"/>
    <property type="project" value="InterPro"/>
</dbReference>
<reference evidence="3 4" key="1">
    <citation type="submission" date="2019-12" db="EMBL/GenBank/DDBJ databases">
        <title>Whole-genome sequencing of Allorhizobium vitis.</title>
        <authorList>
            <person name="Gan H.M."/>
            <person name="Szegedi E."/>
            <person name="Burr T."/>
            <person name="Savka M.A."/>
        </authorList>
    </citation>
    <scope>NUCLEOTIDE SEQUENCE [LARGE SCALE GENOMIC DNA]</scope>
    <source>
        <strain evidence="3 4">CG415</strain>
    </source>
</reference>
<dbReference type="PANTHER" id="PTHR32305:SF17">
    <property type="entry name" value="TRNA NUCLEASE WAPA"/>
    <property type="match status" value="1"/>
</dbReference>
<dbReference type="InterPro" id="IPR031325">
    <property type="entry name" value="RHS_repeat"/>
</dbReference>
<feature type="region of interest" description="Disordered" evidence="1">
    <location>
        <begin position="1765"/>
        <end position="1788"/>
    </location>
</feature>
<dbReference type="InterPro" id="IPR022045">
    <property type="entry name" value="TcdB_toxin_mid/N"/>
</dbReference>
<dbReference type="Gene3D" id="3.10.380.10">
    <property type="entry name" value="Colicin E3-like ribonuclease domain"/>
    <property type="match status" value="1"/>
</dbReference>
<dbReference type="SMART" id="SM00306">
    <property type="entry name" value="HintN"/>
    <property type="match status" value="1"/>
</dbReference>
<dbReference type="SUPFAM" id="SSF69318">
    <property type="entry name" value="Integrin alpha N-terminal domain"/>
    <property type="match status" value="1"/>
</dbReference>
<feature type="domain" description="Hint" evidence="2">
    <location>
        <begin position="1541"/>
        <end position="1643"/>
    </location>
</feature>
<accession>A0A7K1RH43</accession>
<dbReference type="Pfam" id="PF07591">
    <property type="entry name" value="PT-HINT"/>
    <property type="match status" value="1"/>
</dbReference>
<dbReference type="InterPro" id="IPR006530">
    <property type="entry name" value="YD"/>
</dbReference>
<dbReference type="SUPFAM" id="SSF63840">
    <property type="entry name" value="Ribonuclease domain of colicin E3"/>
    <property type="match status" value="1"/>
</dbReference>
<dbReference type="NCBIfam" id="TIGR03696">
    <property type="entry name" value="Rhs_assc_core"/>
    <property type="match status" value="1"/>
</dbReference>
<dbReference type="InterPro" id="IPR003587">
    <property type="entry name" value="Hint_dom_N"/>
</dbReference>
<dbReference type="GO" id="GO:0016788">
    <property type="term" value="F:hydrolase activity, acting on ester bonds"/>
    <property type="evidence" value="ECO:0007669"/>
    <property type="project" value="InterPro"/>
</dbReference>
<dbReference type="InterPro" id="IPR028994">
    <property type="entry name" value="Integrin_alpha_N"/>
</dbReference>
<evidence type="ECO:0000313" key="3">
    <source>
        <dbReference type="EMBL" id="MVA57323.1"/>
    </source>
</evidence>
<dbReference type="CDD" id="cd00081">
    <property type="entry name" value="Hint"/>
    <property type="match status" value="1"/>
</dbReference>
<sequence>KYGSDLTLSNVNAITGGTSLPASTFSYANGTDFSQTVSTSAIAAKAMAEDLSPNYIPVDVDDDGVSEILTSDCGMVFSQAGSTSFAIADMSAVKCTKVAPKFHVGRFRTGETGKQMLLRGDNSKIRDEVVLTRNSTGFSVEVNTCSATSGDAMITNSATKAMCGLGADYKTPVDYDGSGTDKLVKVTDQTVGMAELFGDGRIQRMYTGDTSLRADSFENGVWVKRKLLSSPCVRNCLFIDLNGDGLDDLVQYSVVYDAGNTSDNNYRNPSYSVSVSGYLFNGKTYQAWTGSYGKTYTPASADNTYYSAISIFASDVDGDQKAEVGVGVKSTEDYDAYGARNWLLMRIRNKANKSYIAFDSLKLNSSFATIGDFDGDGLSDLLSAPDIACGGRTYNQRDGSYTYHGPDCTKAFKGKPHYVSYGRSTGDFPNLMTGMTTPEGAKVSVRYTPSTKWQNTYLPFALQTVSSISLNDAHGTAATTDYSYAKGLYLSAKRKFMGFGEVTKTLPLANGQSARNTVKTTYLQDMATVGLPATVAYTGDDANAGKVVSNNYTANNASIPYTALKQATETQYTEKAAALRLRTEWTYDTYGNVAQETNFGRPAVNGDETTTVSHRAYNPGSYIVSTLSGKASYKGATTSGTLLSYQTYAYDGLDFGASPTKGDLTTRRDYVDLNNYQTNTFTYDSYGNKVSETNGAGDKITYSYDDTYHQFLTGTGYQNGLLKTANYNGICSAPANTYDFNGVGTGYTYDALCRQTQSINAVTGAYERTAYYNWGTSSQHIAKMTSMPNGASDSQVDSYFDGLGRIRRTYTFGDSINPSTIVDTDYDARGNVSRVTRPFAEGATAYSTTTTYDWNGRPLRATNPDGTAKIYDYALVGSIDRSSNVTIFGTYVTDEIGIQTQTFTSTAGDTVGIVQRSAPATDGGIVARWIHAATFDDAHRMIQVQDNNGATWWYGYDLLGNRLSVTDPDMGTWYYAYDNANRLTSQLDARGARVTISYDSIGRIVQKKAYNVNIAGDAGSLLAQNSYDEQRVGVYNLGQLTTAQSPTMVQKFNYNADGLEVQKFHAVDTIAHDDSTAYDQGKRPIYKIYNDRPSLTIGSSSSHWTYDRKGQLLTIPGYINSTTYMPDGQTASITYANGVKTTFSYSPERGWLTGIVTQNSAGTRLLGASYSRDAAGRITSIDEDDTANDWTYSYDRFGRVATAIRANNPAYSETFTYADNDNLISRSRLTGSFAYPSAGSPRPHAPSSLNGVAFSYDPNGNMINDGSRQLNYDLANRVASVTANGSTTSFAYGPDGARAKKIGSNGTTLYYSADVEFDMAANTFTRYPHMDIKLVGNNVYFLHRDHLSSVRFVTNMAGQIVESTDYAAYGETTNKAMTTQKNYIGERFDPETGLMYLNARYMDPRFGRFISPDDWDPTKEGVGTNRYAYASNDPVNKSDPNGHMGNGSWNTGFQPPSIEDTLNDIQTALDIGGMAPVVGAPIDAVNAAVSLARGDLVGAGLSLFGAMPGPGDYATAAKLAKRAEDGISVERKVAREMWGVACSLAPETPVVTKFGLVPISEIKVGDFVLARNEGSGKENFQRVLKTYENVDPDTTILTVTKKKNGTDVTETILSDGRHPFFVDGVGFVRARSLSVGQLLVVSGGKTARISAHKYLSSKPLHAFNLEIEKDHTFFAGKTALWVHNGNCYDNAQDFEKSIQGYSTGERVARIKDTLKDVASKNGWQRDAKISKVNGRDVYKDKKKDYWSIDTEKGRFEKADKRGKHLGEFDIDGNQTGKPDTKGRHDLKI</sequence>
<dbReference type="Pfam" id="PF09000">
    <property type="entry name" value="Cytotoxic"/>
    <property type="match status" value="1"/>
</dbReference>
<dbReference type="NCBIfam" id="TIGR01643">
    <property type="entry name" value="YD_repeat_2x"/>
    <property type="match status" value="1"/>
</dbReference>
<dbReference type="Proteomes" id="UP000440716">
    <property type="component" value="Unassembled WGS sequence"/>
</dbReference>
<feature type="non-terminal residue" evidence="3">
    <location>
        <position position="1"/>
    </location>
</feature>